<dbReference type="EMBL" id="CP042435">
    <property type="protein sequence ID" value="QEC69992.1"/>
    <property type="molecule type" value="Genomic_DNA"/>
</dbReference>
<evidence type="ECO:0000313" key="4">
    <source>
        <dbReference type="Proteomes" id="UP000321533"/>
    </source>
</evidence>
<gene>
    <name evidence="3" type="ORF">FRZ67_22820</name>
</gene>
<feature type="signal peptide" evidence="1">
    <location>
        <begin position="1"/>
        <end position="20"/>
    </location>
</feature>
<organism evidence="3 4">
    <name type="scientific">Panacibacter ginsenosidivorans</name>
    <dbReference type="NCBI Taxonomy" id="1813871"/>
    <lineage>
        <taxon>Bacteria</taxon>
        <taxon>Pseudomonadati</taxon>
        <taxon>Bacteroidota</taxon>
        <taxon>Chitinophagia</taxon>
        <taxon>Chitinophagales</taxon>
        <taxon>Chitinophagaceae</taxon>
        <taxon>Panacibacter</taxon>
    </lineage>
</organism>
<dbReference type="InterPro" id="IPR036116">
    <property type="entry name" value="FN3_sf"/>
</dbReference>
<dbReference type="SMART" id="SM00060">
    <property type="entry name" value="FN3"/>
    <property type="match status" value="1"/>
</dbReference>
<keyword evidence="1" id="KW-0732">Signal</keyword>
<keyword evidence="4" id="KW-1185">Reference proteome</keyword>
<dbReference type="InterPro" id="IPR026444">
    <property type="entry name" value="Secre_tail"/>
</dbReference>
<evidence type="ECO:0000313" key="3">
    <source>
        <dbReference type="EMBL" id="QEC69992.1"/>
    </source>
</evidence>
<dbReference type="SUPFAM" id="SSF49265">
    <property type="entry name" value="Fibronectin type III"/>
    <property type="match status" value="1"/>
</dbReference>
<dbReference type="NCBIfam" id="TIGR04183">
    <property type="entry name" value="Por_Secre_tail"/>
    <property type="match status" value="1"/>
</dbReference>
<dbReference type="RefSeq" id="WP_147192868.1">
    <property type="nucleotide sequence ID" value="NZ_CP042435.1"/>
</dbReference>
<proteinExistence type="predicted"/>
<sequence>MKTIYLLIASLLFVCLQSNAQTWQWTHPESTTDANSYNYAHDVEVDSSGNAYVLGSYWDSLYLGGNFIAKGYGSYLAKYNSAGTLLWYKLITANPSTAGTYPDIFASDMVVNASGIFITGRYVPTSYTNFDCNTHIFSGTYLHYQIGDFNFTSSYNELGFFLTRFNTNGTVVWNKLGAYNLCAGSAGAGSFDSKPNITSDKNGNITANFIMGSNDLSSISVGGDSIPIQSGYTVGQLVVVKYSATGTLKWSTYAGGFLNTGGGGTGFVRDCNSSAVDNNGNIFFYGTAMDSTYFGSQLFRTSLPKDGDYLSSTFIAKLSSAGVWQFVKELYNGSSNTLRGNIGYVTGTPDLLAVDGSNNVYALVNAGGTVILGDAVEHGGNFLVKMTNSGSLVWDKFFGLPTEPYCSSICCYNNNLYINGSIRSSNISSYLFSDLYAQFYSIYPYGYFQSFVAKADINGNFQWVTSVGGNDNVWGWGIKTYQDNIYTCGHYNYDITTLGNLNSHYPTTAYSIFFGKLKDQYIRVGTVTPRALIPGCTIAVPFTSTGLTFSANNTFTAELSNANGDFTNATAIGNTTSTGTGSITGTIPASLTYGSGFRVRIRSSDTLNTGYNYYAYADTGYALSLVCPAPSSGFAVTNITGTSATLNWTAVGCASGYRVQYRIKGTKAWTTAATLTTNTPTYNLTGLTANTSYQWRLATRCRNNGTFSFSAVTKPRQFTTAATLSFADINDIKTNTALQVMVQPNPATTSAILRLHGNIKDASISITDFVGKTLWKQNNVNTAQLDLPIQHFAAGIYLIKVINGNETSIVKLVKQ</sequence>
<protein>
    <submittedName>
        <fullName evidence="3">T9SS type A sorting domain-containing protein</fullName>
    </submittedName>
</protein>
<dbReference type="CDD" id="cd00063">
    <property type="entry name" value="FN3"/>
    <property type="match status" value="1"/>
</dbReference>
<dbReference type="PROSITE" id="PS50853">
    <property type="entry name" value="FN3"/>
    <property type="match status" value="1"/>
</dbReference>
<dbReference type="AlphaFoldDB" id="A0A5B8VG56"/>
<accession>A0A5B8VG56</accession>
<dbReference type="Proteomes" id="UP000321533">
    <property type="component" value="Chromosome"/>
</dbReference>
<feature type="chain" id="PRO_5022881365" evidence="1">
    <location>
        <begin position="21"/>
        <end position="815"/>
    </location>
</feature>
<dbReference type="InterPro" id="IPR013783">
    <property type="entry name" value="Ig-like_fold"/>
</dbReference>
<reference evidence="3 4" key="1">
    <citation type="journal article" date="2016" name="Int. J. Syst. Evol. Microbiol.">
        <title>Panacibacter ginsenosidivorans gen. nov., sp. nov., with ginsenoside converting activity isolated from soil of a ginseng field.</title>
        <authorList>
            <person name="Siddiqi M.Z."/>
            <person name="Muhammad Shafi S."/>
            <person name="Choi K.D."/>
            <person name="Im W.T."/>
        </authorList>
    </citation>
    <scope>NUCLEOTIDE SEQUENCE [LARGE SCALE GENOMIC DNA]</scope>
    <source>
        <strain evidence="3 4">Gsoil1550</strain>
    </source>
</reference>
<dbReference type="Gene3D" id="2.60.40.10">
    <property type="entry name" value="Immunoglobulins"/>
    <property type="match status" value="1"/>
</dbReference>
<dbReference type="OrthoDB" id="671724at2"/>
<evidence type="ECO:0000256" key="1">
    <source>
        <dbReference type="SAM" id="SignalP"/>
    </source>
</evidence>
<feature type="domain" description="Fibronectin type-III" evidence="2">
    <location>
        <begin position="629"/>
        <end position="723"/>
    </location>
</feature>
<name>A0A5B8VG56_9BACT</name>
<dbReference type="Pfam" id="PF00041">
    <property type="entry name" value="fn3"/>
    <property type="match status" value="1"/>
</dbReference>
<dbReference type="KEGG" id="pgin:FRZ67_22820"/>
<dbReference type="InterPro" id="IPR003961">
    <property type="entry name" value="FN3_dom"/>
</dbReference>
<dbReference type="Pfam" id="PF18962">
    <property type="entry name" value="Por_Secre_tail"/>
    <property type="match status" value="1"/>
</dbReference>
<evidence type="ECO:0000259" key="2">
    <source>
        <dbReference type="PROSITE" id="PS50853"/>
    </source>
</evidence>